<dbReference type="RefSeq" id="WP_379931519.1">
    <property type="nucleotide sequence ID" value="NZ_JBHTHY010000003.1"/>
</dbReference>
<proteinExistence type="predicted"/>
<sequence length="378" mass="44060">MIDKVLIYEVHYSNFNRYVIPLAEYLVTKGVADQVIMVYDSFTAHDKIKDLADERIQLAEVRTQYEALKGKDNSNTVFFNYSYRITDLYWTYRSKKIGIHTYQLQHGMYAEFLERSFLGYFSAMSRKMVYLKYMVSFLLKGKGAIFLYLLNKDFMKSFKVNAYLENHKKYALTEVQSDHVFVWGDYWKEWFMINHYYPSMASFTTVGNPDYHTFIKNKKAERNQNQVCYIAQTFVEDGRMEKADYKAVIDQLADAFEERLVVKLHPRSDKTIFEKVVGNGGGITYDFPISGFYVGHYSSLLALAANENSKVFLLEINNEEIPEYFKNSADGVFTTMAALVSAVMQKNTSSASKEISYYFENKEEHPFQIISERITGLI</sequence>
<dbReference type="Proteomes" id="UP001597012">
    <property type="component" value="Unassembled WGS sequence"/>
</dbReference>
<evidence type="ECO:0000313" key="1">
    <source>
        <dbReference type="EMBL" id="MFD0795855.1"/>
    </source>
</evidence>
<reference evidence="2" key="1">
    <citation type="journal article" date="2019" name="Int. J. Syst. Evol. Microbiol.">
        <title>The Global Catalogue of Microorganisms (GCM) 10K type strain sequencing project: providing services to taxonomists for standard genome sequencing and annotation.</title>
        <authorList>
            <consortium name="The Broad Institute Genomics Platform"/>
            <consortium name="The Broad Institute Genome Sequencing Center for Infectious Disease"/>
            <person name="Wu L."/>
            <person name="Ma J."/>
        </authorList>
    </citation>
    <scope>NUCLEOTIDE SEQUENCE [LARGE SCALE GENOMIC DNA]</scope>
    <source>
        <strain evidence="2">CCUG 61948</strain>
    </source>
</reference>
<gene>
    <name evidence="1" type="ORF">ACFQZJ_00160</name>
</gene>
<accession>A0ABW3AYA0</accession>
<comment type="caution">
    <text evidence="1">The sequence shown here is derived from an EMBL/GenBank/DDBJ whole genome shotgun (WGS) entry which is preliminary data.</text>
</comment>
<organism evidence="1 2">
    <name type="scientific">Maribacter chungangensis</name>
    <dbReference type="NCBI Taxonomy" id="1069117"/>
    <lineage>
        <taxon>Bacteria</taxon>
        <taxon>Pseudomonadati</taxon>
        <taxon>Bacteroidota</taxon>
        <taxon>Flavobacteriia</taxon>
        <taxon>Flavobacteriales</taxon>
        <taxon>Flavobacteriaceae</taxon>
        <taxon>Maribacter</taxon>
    </lineage>
</organism>
<protein>
    <submittedName>
        <fullName evidence="1">Uncharacterized protein</fullName>
    </submittedName>
</protein>
<evidence type="ECO:0000313" key="2">
    <source>
        <dbReference type="Proteomes" id="UP001597012"/>
    </source>
</evidence>
<name>A0ABW3AYA0_9FLAO</name>
<dbReference type="EMBL" id="JBHTHY010000003">
    <property type="protein sequence ID" value="MFD0795855.1"/>
    <property type="molecule type" value="Genomic_DNA"/>
</dbReference>
<keyword evidence="2" id="KW-1185">Reference proteome</keyword>